<evidence type="ECO:0000256" key="2">
    <source>
        <dbReference type="ARBA" id="ARBA00022552"/>
    </source>
</evidence>
<dbReference type="InterPro" id="IPR001678">
    <property type="entry name" value="MeTrfase_RsmB-F_NOP2_dom"/>
</dbReference>
<evidence type="ECO:0000256" key="5">
    <source>
        <dbReference type="ARBA" id="ARBA00022691"/>
    </source>
</evidence>
<feature type="binding site" evidence="11">
    <location>
        <position position="230"/>
    </location>
    <ligand>
        <name>S-adenosyl-L-methionine</name>
        <dbReference type="ChEBI" id="CHEBI:59789"/>
    </ligand>
</feature>
<evidence type="ECO:0000256" key="10">
    <source>
        <dbReference type="ARBA" id="ARBA00049302"/>
    </source>
</evidence>
<name>A0A9Q8PJB2_PASFU</name>
<dbReference type="GeneID" id="71993125"/>
<evidence type="ECO:0000256" key="8">
    <source>
        <dbReference type="ARBA" id="ARBA00023128"/>
    </source>
</evidence>
<dbReference type="OMA" id="RHIIHAH"/>
<keyword evidence="8" id="KW-0496">Mitochondrion</keyword>
<evidence type="ECO:0000256" key="4">
    <source>
        <dbReference type="ARBA" id="ARBA00022679"/>
    </source>
</evidence>
<dbReference type="RefSeq" id="XP_047768050.1">
    <property type="nucleotide sequence ID" value="XM_047912395.1"/>
</dbReference>
<feature type="binding site" evidence="11">
    <location>
        <position position="197"/>
    </location>
    <ligand>
        <name>S-adenosyl-L-methionine</name>
        <dbReference type="ChEBI" id="CHEBI:59789"/>
    </ligand>
</feature>
<evidence type="ECO:0000256" key="3">
    <source>
        <dbReference type="ARBA" id="ARBA00022603"/>
    </source>
</evidence>
<dbReference type="SUPFAM" id="SSF53335">
    <property type="entry name" value="S-adenosyl-L-methionine-dependent methyltransferases"/>
    <property type="match status" value="1"/>
</dbReference>
<dbReference type="InterPro" id="IPR049560">
    <property type="entry name" value="MeTrfase_RsmB-F_NOP2_cat"/>
</dbReference>
<dbReference type="PRINTS" id="PR02008">
    <property type="entry name" value="RCMTFAMILY"/>
</dbReference>
<evidence type="ECO:0000256" key="1">
    <source>
        <dbReference type="ARBA" id="ARBA00004173"/>
    </source>
</evidence>
<evidence type="ECO:0000313" key="13">
    <source>
        <dbReference type="EMBL" id="UJO23684.1"/>
    </source>
</evidence>
<feature type="active site" description="Nucleophile" evidence="11">
    <location>
        <position position="320"/>
    </location>
</feature>
<dbReference type="EMBL" id="CP090173">
    <property type="protein sequence ID" value="UJO23684.1"/>
    <property type="molecule type" value="Genomic_DNA"/>
</dbReference>
<keyword evidence="6 11" id="KW-0694">RNA-binding</keyword>
<evidence type="ECO:0000313" key="14">
    <source>
        <dbReference type="Proteomes" id="UP000756132"/>
    </source>
</evidence>
<keyword evidence="14" id="KW-1185">Reference proteome</keyword>
<dbReference type="Pfam" id="PF01189">
    <property type="entry name" value="Methyltr_RsmB-F"/>
    <property type="match status" value="1"/>
</dbReference>
<comment type="subcellular location">
    <subcellularLocation>
        <location evidence="1">Mitochondrion</location>
    </subcellularLocation>
</comment>
<keyword evidence="2" id="KW-0698">rRNA processing</keyword>
<reference evidence="13" key="1">
    <citation type="submission" date="2021-12" db="EMBL/GenBank/DDBJ databases">
        <authorList>
            <person name="Zaccaron A."/>
            <person name="Stergiopoulos I."/>
        </authorList>
    </citation>
    <scope>NUCLEOTIDE SEQUENCE</scope>
    <source>
        <strain evidence="13">Race5_Kim</strain>
    </source>
</reference>
<dbReference type="PROSITE" id="PS51686">
    <property type="entry name" value="SAM_MT_RSMB_NOP"/>
    <property type="match status" value="1"/>
</dbReference>
<evidence type="ECO:0000259" key="12">
    <source>
        <dbReference type="PROSITE" id="PS51686"/>
    </source>
</evidence>
<protein>
    <recommendedName>
        <fullName evidence="9">NOL1/NOP2/Sun domain family member 4</fullName>
    </recommendedName>
</protein>
<evidence type="ECO:0000256" key="7">
    <source>
        <dbReference type="ARBA" id="ARBA00022946"/>
    </source>
</evidence>
<dbReference type="InterPro" id="IPR029063">
    <property type="entry name" value="SAM-dependent_MTases_sf"/>
</dbReference>
<gene>
    <name evidence="13" type="ORF">CLAFUR5_13247</name>
</gene>
<dbReference type="InterPro" id="IPR023267">
    <property type="entry name" value="RCMT"/>
</dbReference>
<reference evidence="13" key="2">
    <citation type="journal article" date="2022" name="Microb. Genom.">
        <title>A chromosome-scale genome assembly of the tomato pathogen Cladosporium fulvum reveals a compartmentalized genome architecture and the presence of a dispensable chromosome.</title>
        <authorList>
            <person name="Zaccaron A.Z."/>
            <person name="Chen L.H."/>
            <person name="Samaras A."/>
            <person name="Stergiopoulos I."/>
        </authorList>
    </citation>
    <scope>NUCLEOTIDE SEQUENCE</scope>
    <source>
        <strain evidence="13">Race5_Kim</strain>
    </source>
</reference>
<sequence length="404" mass="44049">MTKTHRKATSSAEDAFNRHYAARWGEERWSNSLLPALRQPTRYACVLNRYAALPGGLQLIQDPNVETRELNLPIKANGARLGDEGYPPNCYARYTKPAQDSEAVPSAAPSDLPFPPPGQINSRLLSHWNLDGASVLAASLLDPQPGEHVLDMCAAPGGKSIVLCQRLFPHYHLDPSPLKQKSLNILKLREGSLTSNEADATRHCRLGDNIKAYLPKALIDTPGSRLLRVDGANPKNANQLCVSVQGKIQGFDKVLIDAPCSSERHIIHAQAKAQASGKDAPEMVNWRPGSSKRLQATQVDLLLNGLRAARIGGTIIYATCSIEPTENDAVIEKVLSQIEKERKKGQQWSARVGFGAGMGDQALEAQIETSWAERTKHGWIALPDHPSGEGWGPLFFACLTKTAD</sequence>
<accession>A0A9Q8PJB2</accession>
<comment type="similarity">
    <text evidence="11">Belongs to the class I-like SAM-binding methyltransferase superfamily. RsmB/NOP family.</text>
</comment>
<dbReference type="Gene3D" id="3.40.50.150">
    <property type="entry name" value="Vaccinia Virus protein VP39"/>
    <property type="match status" value="1"/>
</dbReference>
<feature type="binding site" evidence="11">
    <location>
        <begin position="153"/>
        <end position="159"/>
    </location>
    <ligand>
        <name>S-adenosyl-L-methionine</name>
        <dbReference type="ChEBI" id="CHEBI:59789"/>
    </ligand>
</feature>
<keyword evidence="5 11" id="KW-0949">S-adenosyl-L-methionine</keyword>
<evidence type="ECO:0000256" key="11">
    <source>
        <dbReference type="PROSITE-ProRule" id="PRU01023"/>
    </source>
</evidence>
<feature type="domain" description="SAM-dependent MTase RsmB/NOP-type" evidence="12">
    <location>
        <begin position="62"/>
        <end position="402"/>
    </location>
</feature>
<dbReference type="GO" id="GO:0005762">
    <property type="term" value="C:mitochondrial large ribosomal subunit"/>
    <property type="evidence" value="ECO:0007669"/>
    <property type="project" value="TreeGrafter"/>
</dbReference>
<dbReference type="PANTHER" id="PTHR22808">
    <property type="entry name" value="NCL1 YEAST -RELATED NOL1/NOP2/FMU SUN DOMAIN-CONTAINING"/>
    <property type="match status" value="1"/>
</dbReference>
<keyword evidence="3 11" id="KW-0489">Methyltransferase</keyword>
<comment type="catalytic activity">
    <reaction evidence="10">
        <text>a cytidine in rRNA + S-adenosyl-L-methionine = a 5-methylcytidine in rRNA + S-adenosyl-L-homocysteine + H(+)</text>
        <dbReference type="Rhea" id="RHEA:61484"/>
        <dbReference type="Rhea" id="RHEA-COMP:15836"/>
        <dbReference type="Rhea" id="RHEA-COMP:15837"/>
        <dbReference type="ChEBI" id="CHEBI:15378"/>
        <dbReference type="ChEBI" id="CHEBI:57856"/>
        <dbReference type="ChEBI" id="CHEBI:59789"/>
        <dbReference type="ChEBI" id="CHEBI:74483"/>
        <dbReference type="ChEBI" id="CHEBI:82748"/>
    </reaction>
</comment>
<dbReference type="AlphaFoldDB" id="A0A9Q8PJB2"/>
<dbReference type="GO" id="GO:0003723">
    <property type="term" value="F:RNA binding"/>
    <property type="evidence" value="ECO:0007669"/>
    <property type="project" value="UniProtKB-UniRule"/>
</dbReference>
<dbReference type="KEGG" id="ffu:CLAFUR5_13247"/>
<keyword evidence="4 11" id="KW-0808">Transferase</keyword>
<evidence type="ECO:0000256" key="6">
    <source>
        <dbReference type="ARBA" id="ARBA00022884"/>
    </source>
</evidence>
<dbReference type="OrthoDB" id="427002at2759"/>
<dbReference type="PANTHER" id="PTHR22808:SF3">
    <property type="entry name" value="5-METHYLCYTOSINE RRNA METHYLTRANSFERASE NSUN4"/>
    <property type="match status" value="1"/>
</dbReference>
<dbReference type="GO" id="GO:0031167">
    <property type="term" value="P:rRNA methylation"/>
    <property type="evidence" value="ECO:0007669"/>
    <property type="project" value="TreeGrafter"/>
</dbReference>
<dbReference type="GO" id="GO:0008173">
    <property type="term" value="F:RNA methyltransferase activity"/>
    <property type="evidence" value="ECO:0007669"/>
    <property type="project" value="InterPro"/>
</dbReference>
<feature type="binding site" evidence="11">
    <location>
        <position position="257"/>
    </location>
    <ligand>
        <name>S-adenosyl-L-methionine</name>
        <dbReference type="ChEBI" id="CHEBI:59789"/>
    </ligand>
</feature>
<proteinExistence type="inferred from homology"/>
<dbReference type="Proteomes" id="UP000756132">
    <property type="component" value="Chromosome 11"/>
</dbReference>
<evidence type="ECO:0000256" key="9">
    <source>
        <dbReference type="ARBA" id="ARBA00042050"/>
    </source>
</evidence>
<organism evidence="13 14">
    <name type="scientific">Passalora fulva</name>
    <name type="common">Tomato leaf mold</name>
    <name type="synonym">Cladosporium fulvum</name>
    <dbReference type="NCBI Taxonomy" id="5499"/>
    <lineage>
        <taxon>Eukaryota</taxon>
        <taxon>Fungi</taxon>
        <taxon>Dikarya</taxon>
        <taxon>Ascomycota</taxon>
        <taxon>Pezizomycotina</taxon>
        <taxon>Dothideomycetes</taxon>
        <taxon>Dothideomycetidae</taxon>
        <taxon>Mycosphaerellales</taxon>
        <taxon>Mycosphaerellaceae</taxon>
        <taxon>Fulvia</taxon>
    </lineage>
</organism>
<keyword evidence="7" id="KW-0809">Transit peptide</keyword>